<dbReference type="AlphaFoldDB" id="M2QLY6"/>
<evidence type="ECO:0000313" key="3">
    <source>
        <dbReference type="Proteomes" id="UP000016930"/>
    </source>
</evidence>
<proteinExistence type="predicted"/>
<evidence type="ECO:0000313" key="2">
    <source>
        <dbReference type="EMBL" id="EMD38038.1"/>
    </source>
</evidence>
<dbReference type="PROSITE" id="PS50011">
    <property type="entry name" value="PROTEIN_KINASE_DOM"/>
    <property type="match status" value="1"/>
</dbReference>
<protein>
    <recommendedName>
        <fullName evidence="1">Protein kinase domain-containing protein</fullName>
    </recommendedName>
</protein>
<accession>M2QLY6</accession>
<dbReference type="SMART" id="SM00220">
    <property type="entry name" value="S_TKc"/>
    <property type="match status" value="1"/>
</dbReference>
<sequence>MVVGTRHTYDDAAFFAAMANFQAAARGFEKYRLWTDHEIGPSTQFDSTGAEVWYGAAPEYYVRIVDIPDKLSGDILRYKCDIPQYDCNLEIIGDDVYEIEYKPKPAEEPSREIEEDAKELFHTLPLIVYDKTQHFAKPAHTRREIEVLLKCRGSPHIIELLGRTEDGRLVYPRYPEGNFLLTVYRNFSIANIKRWMLGIVDAIETIHAAGYTYRGFCTTDLLGDDPVVLTNLGCRYAKQMAPVRWMAPELLAKDNTEDADYTVATDIYGLGFILKLICHTNNPRSPYVDWPMIPPFDGIYDACTQANPADRPSLAEVKAMLEDI</sequence>
<reference evidence="2 3" key="1">
    <citation type="journal article" date="2012" name="Proc. Natl. Acad. Sci. U.S.A.">
        <title>Comparative genomics of Ceriporiopsis subvermispora and Phanerochaete chrysosporium provide insight into selective ligninolysis.</title>
        <authorList>
            <person name="Fernandez-Fueyo E."/>
            <person name="Ruiz-Duenas F.J."/>
            <person name="Ferreira P."/>
            <person name="Floudas D."/>
            <person name="Hibbett D.S."/>
            <person name="Canessa P."/>
            <person name="Larrondo L.F."/>
            <person name="James T.Y."/>
            <person name="Seelenfreund D."/>
            <person name="Lobos S."/>
            <person name="Polanco R."/>
            <person name="Tello M."/>
            <person name="Honda Y."/>
            <person name="Watanabe T."/>
            <person name="Watanabe T."/>
            <person name="Ryu J.S."/>
            <person name="Kubicek C.P."/>
            <person name="Schmoll M."/>
            <person name="Gaskell J."/>
            <person name="Hammel K.E."/>
            <person name="St John F.J."/>
            <person name="Vanden Wymelenberg A."/>
            <person name="Sabat G."/>
            <person name="Splinter BonDurant S."/>
            <person name="Syed K."/>
            <person name="Yadav J.S."/>
            <person name="Doddapaneni H."/>
            <person name="Subramanian V."/>
            <person name="Lavin J.L."/>
            <person name="Oguiza J.A."/>
            <person name="Perez G."/>
            <person name="Pisabarro A.G."/>
            <person name="Ramirez L."/>
            <person name="Santoyo F."/>
            <person name="Master E."/>
            <person name="Coutinho P.M."/>
            <person name="Henrissat B."/>
            <person name="Lombard V."/>
            <person name="Magnuson J.K."/>
            <person name="Kuees U."/>
            <person name="Hori C."/>
            <person name="Igarashi K."/>
            <person name="Samejima M."/>
            <person name="Held B.W."/>
            <person name="Barry K.W."/>
            <person name="LaButti K.M."/>
            <person name="Lapidus A."/>
            <person name="Lindquist E.A."/>
            <person name="Lucas S.M."/>
            <person name="Riley R."/>
            <person name="Salamov A.A."/>
            <person name="Hoffmeister D."/>
            <person name="Schwenk D."/>
            <person name="Hadar Y."/>
            <person name="Yarden O."/>
            <person name="de Vries R.P."/>
            <person name="Wiebenga A."/>
            <person name="Stenlid J."/>
            <person name="Eastwood D."/>
            <person name="Grigoriev I.V."/>
            <person name="Berka R.M."/>
            <person name="Blanchette R.A."/>
            <person name="Kersten P."/>
            <person name="Martinez A.T."/>
            <person name="Vicuna R."/>
            <person name="Cullen D."/>
        </authorList>
    </citation>
    <scope>NUCLEOTIDE SEQUENCE [LARGE SCALE GENOMIC DNA]</scope>
    <source>
        <strain evidence="2 3">B</strain>
    </source>
</reference>
<dbReference type="Proteomes" id="UP000016930">
    <property type="component" value="Unassembled WGS sequence"/>
</dbReference>
<dbReference type="GO" id="GO:0005524">
    <property type="term" value="F:ATP binding"/>
    <property type="evidence" value="ECO:0007669"/>
    <property type="project" value="InterPro"/>
</dbReference>
<dbReference type="GO" id="GO:0004672">
    <property type="term" value="F:protein kinase activity"/>
    <property type="evidence" value="ECO:0007669"/>
    <property type="project" value="InterPro"/>
</dbReference>
<dbReference type="STRING" id="914234.M2QLY6"/>
<dbReference type="SUPFAM" id="SSF56112">
    <property type="entry name" value="Protein kinase-like (PK-like)"/>
    <property type="match status" value="1"/>
</dbReference>
<feature type="domain" description="Protein kinase" evidence="1">
    <location>
        <begin position="86"/>
        <end position="324"/>
    </location>
</feature>
<dbReference type="Gene3D" id="1.10.510.10">
    <property type="entry name" value="Transferase(Phosphotransferase) domain 1"/>
    <property type="match status" value="1"/>
</dbReference>
<gene>
    <name evidence="2" type="ORF">CERSUDRAFT_82272</name>
</gene>
<dbReference type="InterPro" id="IPR000719">
    <property type="entry name" value="Prot_kinase_dom"/>
</dbReference>
<dbReference type="EMBL" id="KB445795">
    <property type="protein sequence ID" value="EMD38038.1"/>
    <property type="molecule type" value="Genomic_DNA"/>
</dbReference>
<dbReference type="Pfam" id="PF00069">
    <property type="entry name" value="Pkinase"/>
    <property type="match status" value="1"/>
</dbReference>
<dbReference type="InterPro" id="IPR011009">
    <property type="entry name" value="Kinase-like_dom_sf"/>
</dbReference>
<keyword evidence="3" id="KW-1185">Reference proteome</keyword>
<name>M2QLY6_CERS8</name>
<evidence type="ECO:0000259" key="1">
    <source>
        <dbReference type="PROSITE" id="PS50011"/>
    </source>
</evidence>
<organism evidence="2 3">
    <name type="scientific">Ceriporiopsis subvermispora (strain B)</name>
    <name type="common">White-rot fungus</name>
    <name type="synonym">Gelatoporia subvermispora</name>
    <dbReference type="NCBI Taxonomy" id="914234"/>
    <lineage>
        <taxon>Eukaryota</taxon>
        <taxon>Fungi</taxon>
        <taxon>Dikarya</taxon>
        <taxon>Basidiomycota</taxon>
        <taxon>Agaricomycotina</taxon>
        <taxon>Agaricomycetes</taxon>
        <taxon>Polyporales</taxon>
        <taxon>Gelatoporiaceae</taxon>
        <taxon>Gelatoporia</taxon>
    </lineage>
</organism>
<dbReference type="HOGENOM" id="CLU_066903_0_0_1"/>
<dbReference type="OrthoDB" id="1668230at2759"/>